<comment type="subcellular location">
    <subcellularLocation>
        <location evidence="1">Endomembrane system</location>
        <topology evidence="1">Multi-pass membrane protein</topology>
    </subcellularLocation>
</comment>
<feature type="domain" description="CWH43-like N-terminal" evidence="7">
    <location>
        <begin position="74"/>
        <end position="294"/>
    </location>
</feature>
<dbReference type="Proteomes" id="UP001164746">
    <property type="component" value="Chromosome 4"/>
</dbReference>
<dbReference type="InterPro" id="IPR019402">
    <property type="entry name" value="CWH43_N"/>
</dbReference>
<comment type="similarity">
    <text evidence="2">Belongs to the DRAM/TMEM150 family.</text>
</comment>
<evidence type="ECO:0000256" key="2">
    <source>
        <dbReference type="ARBA" id="ARBA00006565"/>
    </source>
</evidence>
<keyword evidence="3 6" id="KW-0812">Transmembrane</keyword>
<feature type="transmembrane region" description="Helical" evidence="6">
    <location>
        <begin position="187"/>
        <end position="205"/>
    </location>
</feature>
<evidence type="ECO:0000259" key="7">
    <source>
        <dbReference type="Pfam" id="PF10277"/>
    </source>
</evidence>
<organism evidence="8 9">
    <name type="scientific">Mya arenaria</name>
    <name type="common">Soft-shell clam</name>
    <dbReference type="NCBI Taxonomy" id="6604"/>
    <lineage>
        <taxon>Eukaryota</taxon>
        <taxon>Metazoa</taxon>
        <taxon>Spiralia</taxon>
        <taxon>Lophotrochozoa</taxon>
        <taxon>Mollusca</taxon>
        <taxon>Bivalvia</taxon>
        <taxon>Autobranchia</taxon>
        <taxon>Heteroconchia</taxon>
        <taxon>Euheterodonta</taxon>
        <taxon>Imparidentia</taxon>
        <taxon>Neoheterodontei</taxon>
        <taxon>Myida</taxon>
        <taxon>Myoidea</taxon>
        <taxon>Myidae</taxon>
        <taxon>Mya</taxon>
    </lineage>
</organism>
<dbReference type="InterPro" id="IPR050911">
    <property type="entry name" value="DRAM/TMEM150_Autophagy_Mod"/>
</dbReference>
<feature type="transmembrane region" description="Helical" evidence="6">
    <location>
        <begin position="76"/>
        <end position="98"/>
    </location>
</feature>
<feature type="transmembrane region" description="Helical" evidence="6">
    <location>
        <begin position="225"/>
        <end position="246"/>
    </location>
</feature>
<evidence type="ECO:0000256" key="4">
    <source>
        <dbReference type="ARBA" id="ARBA00022989"/>
    </source>
</evidence>
<name>A0ABY7DYX4_MYAAR</name>
<feature type="transmembrane region" description="Helical" evidence="6">
    <location>
        <begin position="266"/>
        <end position="287"/>
    </location>
</feature>
<keyword evidence="4 6" id="KW-1133">Transmembrane helix</keyword>
<evidence type="ECO:0000313" key="8">
    <source>
        <dbReference type="EMBL" id="WAR01486.1"/>
    </source>
</evidence>
<evidence type="ECO:0000313" key="9">
    <source>
        <dbReference type="Proteomes" id="UP001164746"/>
    </source>
</evidence>
<feature type="non-terminal residue" evidence="8">
    <location>
        <position position="1"/>
    </location>
</feature>
<feature type="transmembrane region" description="Helical" evidence="6">
    <location>
        <begin position="162"/>
        <end position="181"/>
    </location>
</feature>
<proteinExistence type="inferred from homology"/>
<evidence type="ECO:0000256" key="1">
    <source>
        <dbReference type="ARBA" id="ARBA00004127"/>
    </source>
</evidence>
<sequence>SRRTSLGSEFEANSHVYTFLRNSESQPPVPRKLRQSPVMCCQRMSNLTLRRHSKFQPDFRRKFRQRPAMLCQGMSYLPLCLVLLSAATFITTYIIAVYNGDVSPNFQYISETGTKPPESCIFSQFLNICAALCLCTVYVRYKLVEAISGHEYQYLHRLNQMGLGMGVLTALGLSLVANFQVTEVGAVHLTGTVLVFGVGVVYAALQTGLSYKMHPDYSGIYVARVRLALTIAFVILIATTATSAVISRQSPPKDKLHWKPDEPGYVPHIISAVGEWIMAILFQTYFLTYVRDFMKLRIEVKPRLFVQHLDQPALFSDQNKSLLA</sequence>
<accession>A0ABY7DYX4</accession>
<protein>
    <submittedName>
        <fullName evidence="8">DRAM2-like protein</fullName>
    </submittedName>
</protein>
<gene>
    <name evidence="8" type="ORF">MAR_008044</name>
</gene>
<evidence type="ECO:0000256" key="3">
    <source>
        <dbReference type="ARBA" id="ARBA00022692"/>
    </source>
</evidence>
<keyword evidence="5 6" id="KW-0472">Membrane</keyword>
<evidence type="ECO:0000256" key="6">
    <source>
        <dbReference type="SAM" id="Phobius"/>
    </source>
</evidence>
<dbReference type="PANTHER" id="PTHR21324">
    <property type="entry name" value="FASTING-INDUCIBLE INTEGRAL MEMBRANE PROTEIN TM6P1-RELATED"/>
    <property type="match status" value="1"/>
</dbReference>
<evidence type="ECO:0000256" key="5">
    <source>
        <dbReference type="ARBA" id="ARBA00023136"/>
    </source>
</evidence>
<dbReference type="EMBL" id="CP111015">
    <property type="protein sequence ID" value="WAR01486.1"/>
    <property type="molecule type" value="Genomic_DNA"/>
</dbReference>
<dbReference type="Pfam" id="PF10277">
    <property type="entry name" value="Frag1"/>
    <property type="match status" value="1"/>
</dbReference>
<reference evidence="8" key="1">
    <citation type="submission" date="2022-11" db="EMBL/GenBank/DDBJ databases">
        <title>Centuries of genome instability and evolution in soft-shell clam transmissible cancer (bioRxiv).</title>
        <authorList>
            <person name="Hart S.F.M."/>
            <person name="Yonemitsu M.A."/>
            <person name="Giersch R.M."/>
            <person name="Beal B.F."/>
            <person name="Arriagada G."/>
            <person name="Davis B.W."/>
            <person name="Ostrander E.A."/>
            <person name="Goff S.P."/>
            <person name="Metzger M.J."/>
        </authorList>
    </citation>
    <scope>NUCLEOTIDE SEQUENCE</scope>
    <source>
        <strain evidence="8">MELC-2E11</strain>
        <tissue evidence="8">Siphon/mantle</tissue>
    </source>
</reference>
<dbReference type="PANTHER" id="PTHR21324:SF18">
    <property type="entry name" value="DNA DAMAGE-REGULATED AUTOPHAGY MODULATOR PROTEIN 1-LIKE"/>
    <property type="match status" value="1"/>
</dbReference>
<keyword evidence="9" id="KW-1185">Reference proteome</keyword>
<feature type="transmembrane region" description="Helical" evidence="6">
    <location>
        <begin position="121"/>
        <end position="141"/>
    </location>
</feature>